<evidence type="ECO:0000256" key="1">
    <source>
        <dbReference type="SAM" id="MobiDB-lite"/>
    </source>
</evidence>
<feature type="transmembrane region" description="Helical" evidence="2">
    <location>
        <begin position="438"/>
        <end position="455"/>
    </location>
</feature>
<feature type="transmembrane region" description="Helical" evidence="2">
    <location>
        <begin position="347"/>
        <end position="371"/>
    </location>
</feature>
<evidence type="ECO:0000313" key="3">
    <source>
        <dbReference type="EMBL" id="KAK8752024.1"/>
    </source>
</evidence>
<feature type="transmembrane region" description="Helical" evidence="2">
    <location>
        <begin position="200"/>
        <end position="224"/>
    </location>
</feature>
<reference evidence="3 4" key="1">
    <citation type="journal article" date="2024" name="BMC Genomics">
        <title>Genome assembly of redclaw crayfish (Cherax quadricarinatus) provides insights into its immune adaptation and hypoxia tolerance.</title>
        <authorList>
            <person name="Liu Z."/>
            <person name="Zheng J."/>
            <person name="Li H."/>
            <person name="Fang K."/>
            <person name="Wang S."/>
            <person name="He J."/>
            <person name="Zhou D."/>
            <person name="Weng S."/>
            <person name="Chi M."/>
            <person name="Gu Z."/>
            <person name="He J."/>
            <person name="Li F."/>
            <person name="Wang M."/>
        </authorList>
    </citation>
    <scope>NUCLEOTIDE SEQUENCE [LARGE SCALE GENOMIC DNA]</scope>
    <source>
        <strain evidence="3">ZL_2023a</strain>
    </source>
</reference>
<feature type="transmembrane region" description="Helical" evidence="2">
    <location>
        <begin position="55"/>
        <end position="74"/>
    </location>
</feature>
<keyword evidence="2" id="KW-1133">Transmembrane helix</keyword>
<keyword evidence="2" id="KW-0812">Transmembrane</keyword>
<organism evidence="3 4">
    <name type="scientific">Cherax quadricarinatus</name>
    <name type="common">Australian red claw crayfish</name>
    <dbReference type="NCBI Taxonomy" id="27406"/>
    <lineage>
        <taxon>Eukaryota</taxon>
        <taxon>Metazoa</taxon>
        <taxon>Ecdysozoa</taxon>
        <taxon>Arthropoda</taxon>
        <taxon>Crustacea</taxon>
        <taxon>Multicrustacea</taxon>
        <taxon>Malacostraca</taxon>
        <taxon>Eumalacostraca</taxon>
        <taxon>Eucarida</taxon>
        <taxon>Decapoda</taxon>
        <taxon>Pleocyemata</taxon>
        <taxon>Astacidea</taxon>
        <taxon>Parastacoidea</taxon>
        <taxon>Parastacidae</taxon>
        <taxon>Cherax</taxon>
    </lineage>
</organism>
<feature type="region of interest" description="Disordered" evidence="1">
    <location>
        <begin position="477"/>
        <end position="508"/>
    </location>
</feature>
<dbReference type="Proteomes" id="UP001445076">
    <property type="component" value="Unassembled WGS sequence"/>
</dbReference>
<evidence type="ECO:0000256" key="2">
    <source>
        <dbReference type="SAM" id="Phobius"/>
    </source>
</evidence>
<sequence>MNRRVAWLLLFTYGILLILGGFGMWVSIQLVNHKSTATDRPDTRGYVNYYQDPRFYLIVPSGVSIMVAAVIVMAGICSRKIFATTVGLHSSLGLWIVILLTAVQYQAINWKPDDHYFLPTFPWVLGLQVGLLLLLALQVVLAMWELRRQEAGWPNVYFAHLFTVEILFLIARVTLGVFTVLYLSASQMMYGLHNRYPEYYVLPCIVASLFGVITSSEGFLSLLFGKVQGPLMTCNALISAIGYAGLAIVTSPVFVRAVISPYIIYSEVMIFSSVSSIVSFIHAIICLVFPRGVRTPPKFISAIAKKLSEIEFSSDDFNIREAFSSSSAAMSNAAVILRSKCQEHNALFFNVISSAVSFLAIILASVAFGTIQYEGWSLILLLCGDVSIFSRSTAAGVTEMFYGALSDEPTLLKCLQLILEESLLLCGVIGSFCSGHSLAIASGVVSLTLALFQIYRMVVHFTKENTIISTFAVASTGPEDTKPLHQADPETAQDLSDDKHPYEPSSCA</sequence>
<dbReference type="AlphaFoldDB" id="A0AAW0YPM8"/>
<keyword evidence="2" id="KW-0472">Membrane</keyword>
<protein>
    <submittedName>
        <fullName evidence="3">Uncharacterized protein</fullName>
    </submittedName>
</protein>
<feature type="transmembrane region" description="Helical" evidence="2">
    <location>
        <begin position="81"/>
        <end position="103"/>
    </location>
</feature>
<proteinExistence type="predicted"/>
<keyword evidence="4" id="KW-1185">Reference proteome</keyword>
<feature type="transmembrane region" description="Helical" evidence="2">
    <location>
        <begin position="270"/>
        <end position="289"/>
    </location>
</feature>
<feature type="transmembrane region" description="Helical" evidence="2">
    <location>
        <begin position="156"/>
        <end position="180"/>
    </location>
</feature>
<feature type="transmembrane region" description="Helical" evidence="2">
    <location>
        <begin position="123"/>
        <end position="144"/>
    </location>
</feature>
<dbReference type="EMBL" id="JARKIK010000005">
    <property type="protein sequence ID" value="KAK8752024.1"/>
    <property type="molecule type" value="Genomic_DNA"/>
</dbReference>
<comment type="caution">
    <text evidence="3">The sequence shown here is derived from an EMBL/GenBank/DDBJ whole genome shotgun (WGS) entry which is preliminary data.</text>
</comment>
<feature type="transmembrane region" description="Helical" evidence="2">
    <location>
        <begin position="236"/>
        <end position="264"/>
    </location>
</feature>
<evidence type="ECO:0000313" key="4">
    <source>
        <dbReference type="Proteomes" id="UP001445076"/>
    </source>
</evidence>
<feature type="compositionally biased region" description="Basic and acidic residues" evidence="1">
    <location>
        <begin position="479"/>
        <end position="488"/>
    </location>
</feature>
<gene>
    <name evidence="3" type="ORF">OTU49_011734</name>
</gene>
<accession>A0AAW0YPM8</accession>
<feature type="transmembrane region" description="Helical" evidence="2">
    <location>
        <begin position="7"/>
        <end position="28"/>
    </location>
</feature>
<name>A0AAW0YPM8_CHEQU</name>